<evidence type="ECO:0000256" key="1">
    <source>
        <dbReference type="SAM" id="SignalP"/>
    </source>
</evidence>
<dbReference type="Pfam" id="PF03080">
    <property type="entry name" value="Neprosin"/>
    <property type="match status" value="1"/>
</dbReference>
<protein>
    <recommendedName>
        <fullName evidence="2">Neprosin PEP catalytic domain-containing protein</fullName>
    </recommendedName>
</protein>
<feature type="domain" description="Neprosin PEP catalytic" evidence="2">
    <location>
        <begin position="151"/>
        <end position="408"/>
    </location>
</feature>
<reference evidence="3" key="1">
    <citation type="submission" date="2022-04" db="EMBL/GenBank/DDBJ databases">
        <title>A functionally conserved STORR gene fusion in Papaver species that diverged 16.8 million years ago.</title>
        <authorList>
            <person name="Catania T."/>
        </authorList>
    </citation>
    <scope>NUCLEOTIDE SEQUENCE</scope>
    <source>
        <strain evidence="3">S-188037</strain>
    </source>
</reference>
<evidence type="ECO:0000313" key="3">
    <source>
        <dbReference type="EMBL" id="KAI3950374.1"/>
    </source>
</evidence>
<dbReference type="InterPro" id="IPR053168">
    <property type="entry name" value="Glutamic_endopeptidase"/>
</dbReference>
<proteinExistence type="predicted"/>
<evidence type="ECO:0000313" key="4">
    <source>
        <dbReference type="Proteomes" id="UP001202328"/>
    </source>
</evidence>
<dbReference type="InterPro" id="IPR025521">
    <property type="entry name" value="Neprosin_propep"/>
</dbReference>
<feature type="chain" id="PRO_5042196837" description="Neprosin PEP catalytic domain-containing protein" evidence="1">
    <location>
        <begin position="29"/>
        <end position="408"/>
    </location>
</feature>
<name>A0AAD4TAE9_9MAGN</name>
<keyword evidence="4" id="KW-1185">Reference proteome</keyword>
<dbReference type="Pfam" id="PF14365">
    <property type="entry name" value="Neprosin_AP"/>
    <property type="match status" value="1"/>
</dbReference>
<comment type="caution">
    <text evidence="3">The sequence shown here is derived from an EMBL/GenBank/DDBJ whole genome shotgun (WGS) entry which is preliminary data.</text>
</comment>
<dbReference type="PANTHER" id="PTHR31589:SF235">
    <property type="entry name" value="PROTEIN, PUTATIVE (DUF239)-RELATED"/>
    <property type="match status" value="1"/>
</dbReference>
<accession>A0AAD4TAE9</accession>
<dbReference type="Gene3D" id="3.90.1320.10">
    <property type="entry name" value="Outer-capsid protein sigma 3, large lobe"/>
    <property type="match status" value="1"/>
</dbReference>
<dbReference type="PROSITE" id="PS52045">
    <property type="entry name" value="NEPROSIN_PEP_CD"/>
    <property type="match status" value="1"/>
</dbReference>
<dbReference type="AlphaFoldDB" id="A0AAD4TAE9"/>
<dbReference type="PANTHER" id="PTHR31589">
    <property type="entry name" value="PROTEIN, PUTATIVE (DUF239)-RELATED-RELATED"/>
    <property type="match status" value="1"/>
</dbReference>
<dbReference type="Proteomes" id="UP001202328">
    <property type="component" value="Unassembled WGS sequence"/>
</dbReference>
<gene>
    <name evidence="3" type="ORF">MKW98_003857</name>
</gene>
<sequence>MEGCKSNLMREMMLIVLCFCFMSNYAAGESDISKKEDVEISRLLKILNKPPVKTFTTKYGDIIDCIDIFKQPAFDHPLLKDHKIEVKPTFPREGMGSFTTPDNPWSEIERRKERCPLGAVPIRRTTKQELIFGSKYHWEKTKQRNSNTYPHTPMYHHFASIQPVEGKSYYGGHVIMGVHNPLVTPEQFSTSQMWIQNGPEEQINSIEAGLAVYPKLFGDNITRIFGYWTADGYKSTGCFNIFCPGFVQVHPSITFGELLEPVSVYKGKKYSIPVEVYKARASGNWLLSVGEQVIGYWPKELFTHLAHNASIIRYGGIAGALSGSPSPPMGNGHFPEYRDYDLAKAGFMREMKVFNEAGEIVYFDFTKAPRKLDTKKDNCYKLYYYSYISKPYTWNIITYGGPGGSSCP</sequence>
<dbReference type="EMBL" id="JAJJMB010002868">
    <property type="protein sequence ID" value="KAI3950374.1"/>
    <property type="molecule type" value="Genomic_DNA"/>
</dbReference>
<evidence type="ECO:0000259" key="2">
    <source>
        <dbReference type="PROSITE" id="PS52045"/>
    </source>
</evidence>
<dbReference type="InterPro" id="IPR004314">
    <property type="entry name" value="Neprosin"/>
</dbReference>
<feature type="signal peptide" evidence="1">
    <location>
        <begin position="1"/>
        <end position="28"/>
    </location>
</feature>
<keyword evidence="1" id="KW-0732">Signal</keyword>
<organism evidence="3 4">
    <name type="scientific">Papaver atlanticum</name>
    <dbReference type="NCBI Taxonomy" id="357466"/>
    <lineage>
        <taxon>Eukaryota</taxon>
        <taxon>Viridiplantae</taxon>
        <taxon>Streptophyta</taxon>
        <taxon>Embryophyta</taxon>
        <taxon>Tracheophyta</taxon>
        <taxon>Spermatophyta</taxon>
        <taxon>Magnoliopsida</taxon>
        <taxon>Ranunculales</taxon>
        <taxon>Papaveraceae</taxon>
        <taxon>Papaveroideae</taxon>
        <taxon>Papaver</taxon>
    </lineage>
</organism>